<feature type="domain" description="Metallo-beta-lactamase" evidence="1">
    <location>
        <begin position="33"/>
        <end position="215"/>
    </location>
</feature>
<dbReference type="AlphaFoldDB" id="A0A7C0U6C3"/>
<dbReference type="EMBL" id="DQWS01000076">
    <property type="protein sequence ID" value="HDD52823.1"/>
    <property type="molecule type" value="Genomic_DNA"/>
</dbReference>
<protein>
    <submittedName>
        <fullName evidence="2">MBL fold metallo-hydrolase</fullName>
    </submittedName>
</protein>
<dbReference type="PANTHER" id="PTHR46018:SF2">
    <property type="entry name" value="ZINC PHOSPHODIESTERASE ELAC PROTEIN 1"/>
    <property type="match status" value="1"/>
</dbReference>
<dbReference type="InterPro" id="IPR001279">
    <property type="entry name" value="Metallo-B-lactamas"/>
</dbReference>
<proteinExistence type="predicted"/>
<dbReference type="Pfam" id="PF12706">
    <property type="entry name" value="Lactamase_B_2"/>
    <property type="match status" value="1"/>
</dbReference>
<evidence type="ECO:0000259" key="1">
    <source>
        <dbReference type="Pfam" id="PF12706"/>
    </source>
</evidence>
<dbReference type="SUPFAM" id="SSF56281">
    <property type="entry name" value="Metallo-hydrolase/oxidoreductase"/>
    <property type="match status" value="1"/>
</dbReference>
<name>A0A7C0U6C3_9BACT</name>
<gene>
    <name evidence="2" type="ORF">ENF32_01985</name>
</gene>
<comment type="caution">
    <text evidence="2">The sequence shown here is derived from an EMBL/GenBank/DDBJ whole genome shotgun (WGS) entry which is preliminary data.</text>
</comment>
<accession>A0A7C0U6C3</accession>
<dbReference type="GO" id="GO:0042781">
    <property type="term" value="F:3'-tRNA processing endoribonuclease activity"/>
    <property type="evidence" value="ECO:0007669"/>
    <property type="project" value="TreeGrafter"/>
</dbReference>
<dbReference type="CDD" id="cd07741">
    <property type="entry name" value="metallo-hydrolase-like_MBL-fold"/>
    <property type="match status" value="1"/>
</dbReference>
<dbReference type="PANTHER" id="PTHR46018">
    <property type="entry name" value="ZINC PHOSPHODIESTERASE ELAC PROTEIN 1"/>
    <property type="match status" value="1"/>
</dbReference>
<dbReference type="Proteomes" id="UP000885690">
    <property type="component" value="Unassembled WGS sequence"/>
</dbReference>
<dbReference type="Gene3D" id="3.60.15.10">
    <property type="entry name" value="Ribonuclease Z/Hydroxyacylglutathione hydrolase-like"/>
    <property type="match status" value="1"/>
</dbReference>
<reference evidence="2" key="1">
    <citation type="journal article" date="2020" name="mSystems">
        <title>Genome- and Community-Level Interaction Insights into Carbon Utilization and Element Cycling Functions of Hydrothermarchaeota in Hydrothermal Sediment.</title>
        <authorList>
            <person name="Zhou Z."/>
            <person name="Liu Y."/>
            <person name="Xu W."/>
            <person name="Pan J."/>
            <person name="Luo Z.H."/>
            <person name="Li M."/>
        </authorList>
    </citation>
    <scope>NUCLEOTIDE SEQUENCE [LARGE SCALE GENOMIC DNA]</scope>
    <source>
        <strain evidence="2">HyVt-115</strain>
    </source>
</reference>
<evidence type="ECO:0000313" key="2">
    <source>
        <dbReference type="EMBL" id="HDD52823.1"/>
    </source>
</evidence>
<sequence length="276" mass="30683">MRILFLGTAGGRRVTFKQMRASGGFLVESGPWRVHVDPGPGALVRLIQCGIDPGTVEAILLTHRHLDHSGDVNTLVEARTMGGWTKGGSLFAPKDALEGEDPVVFRYHRKNLDRVEVITPGWEVTWNGLVFRAVWPHLHHGVETYGLIIEGEGMRVGYVADGRQEDGLGELYKGVDLLIVNTTFRRPRDMDHLSVEDAVHILAQARPRLAIITHFSMEMMGKVVMESASYLEERTGVETLPARDFMEIVLHRHGNEVFIEEATVELVHPLGLGGEV</sequence>
<organism evidence="2">
    <name type="scientific">Thermosulfidibacter takaii</name>
    <dbReference type="NCBI Taxonomy" id="412593"/>
    <lineage>
        <taxon>Bacteria</taxon>
        <taxon>Pseudomonadati</taxon>
        <taxon>Thermosulfidibacterota</taxon>
        <taxon>Thermosulfidibacteria</taxon>
        <taxon>Thermosulfidibacterales</taxon>
        <taxon>Thermosulfidibacteraceae</taxon>
    </lineage>
</organism>
<dbReference type="InterPro" id="IPR036866">
    <property type="entry name" value="RibonucZ/Hydroxyglut_hydro"/>
</dbReference>